<keyword evidence="2 4" id="KW-0479">Metal-binding</keyword>
<name>M7NX05_9BACT</name>
<dbReference type="Gene3D" id="1.10.760.10">
    <property type="entry name" value="Cytochrome c-like domain"/>
    <property type="match status" value="2"/>
</dbReference>
<dbReference type="eggNOG" id="COG2010">
    <property type="taxonomic scope" value="Bacteria"/>
</dbReference>
<sequence length="338" mass="37973">MFHFFRDTQYALTPLTALFMKKVFRYVLGGLAAIVLLIAAAALFIQWRGIPTYDKPTLQQTVELTPNRVVRGKKLASMLCAGCHFNAETQRLSGKHMKDAPAEFGEIHAPNITQDARHGIAAYTDGELIYLLRTGVKRNGQYAPPYMAKLPHMSDEDLQSIVAFLRSDDPWVQPTPIASTPSQPSFLTKFLAHVAFKPLPMPAHVVPQPDTTDLVAFGRYLTTNLDCWTCHSGDFTKMDMLNPEQSFHYLAGGNKMPDNDGRIMNTLNLTPDKETGIGNWTEEQFIKAVKYGLKDGEPALRYPMVPYLELTDYEAKAIFAYLKTVPPVKNRIQRTAFD</sequence>
<dbReference type="STRING" id="1279009.ADICEAN_01896"/>
<feature type="domain" description="Cytochrome c" evidence="6">
    <location>
        <begin position="213"/>
        <end position="326"/>
    </location>
</feature>
<dbReference type="GO" id="GO:0009055">
    <property type="term" value="F:electron transfer activity"/>
    <property type="evidence" value="ECO:0007669"/>
    <property type="project" value="InterPro"/>
</dbReference>
<dbReference type="InterPro" id="IPR009056">
    <property type="entry name" value="Cyt_c-like_dom"/>
</dbReference>
<evidence type="ECO:0000256" key="5">
    <source>
        <dbReference type="SAM" id="Phobius"/>
    </source>
</evidence>
<dbReference type="InterPro" id="IPR051459">
    <property type="entry name" value="Cytochrome_c-type_DH"/>
</dbReference>
<organism evidence="7 8">
    <name type="scientific">Cesiribacter andamanensis AMV16</name>
    <dbReference type="NCBI Taxonomy" id="1279009"/>
    <lineage>
        <taxon>Bacteria</taxon>
        <taxon>Pseudomonadati</taxon>
        <taxon>Bacteroidota</taxon>
        <taxon>Cytophagia</taxon>
        <taxon>Cytophagales</taxon>
        <taxon>Cesiribacteraceae</taxon>
        <taxon>Cesiribacter</taxon>
    </lineage>
</organism>
<keyword evidence="1 4" id="KW-0349">Heme</keyword>
<evidence type="ECO:0000313" key="8">
    <source>
        <dbReference type="Proteomes" id="UP000011910"/>
    </source>
</evidence>
<evidence type="ECO:0000256" key="4">
    <source>
        <dbReference type="PROSITE-ProRule" id="PRU00433"/>
    </source>
</evidence>
<keyword evidence="5" id="KW-1133">Transmembrane helix</keyword>
<dbReference type="Proteomes" id="UP000011910">
    <property type="component" value="Unassembled WGS sequence"/>
</dbReference>
<keyword evidence="5" id="KW-0812">Transmembrane</keyword>
<dbReference type="PROSITE" id="PS51007">
    <property type="entry name" value="CYTC"/>
    <property type="match status" value="2"/>
</dbReference>
<feature type="domain" description="Cytochrome c" evidence="6">
    <location>
        <begin position="67"/>
        <end position="169"/>
    </location>
</feature>
<dbReference type="GO" id="GO:0046872">
    <property type="term" value="F:metal ion binding"/>
    <property type="evidence" value="ECO:0007669"/>
    <property type="project" value="UniProtKB-KW"/>
</dbReference>
<proteinExistence type="predicted"/>
<dbReference type="GO" id="GO:0020037">
    <property type="term" value="F:heme binding"/>
    <property type="evidence" value="ECO:0007669"/>
    <property type="project" value="InterPro"/>
</dbReference>
<gene>
    <name evidence="7" type="primary">adhB_1</name>
    <name evidence="7" type="ORF">ADICEAN_01896</name>
</gene>
<keyword evidence="8" id="KW-1185">Reference proteome</keyword>
<dbReference type="InterPro" id="IPR036909">
    <property type="entry name" value="Cyt_c-like_dom_sf"/>
</dbReference>
<dbReference type="PANTHER" id="PTHR35008:SF8">
    <property type="entry name" value="ALCOHOL DEHYDROGENASE CYTOCHROME C SUBUNIT"/>
    <property type="match status" value="1"/>
</dbReference>
<keyword evidence="3 4" id="KW-0408">Iron</keyword>
<accession>M7NX05</accession>
<evidence type="ECO:0000313" key="7">
    <source>
        <dbReference type="EMBL" id="EMR02989.1"/>
    </source>
</evidence>
<feature type="transmembrane region" description="Helical" evidence="5">
    <location>
        <begin position="23"/>
        <end position="45"/>
    </location>
</feature>
<evidence type="ECO:0000256" key="1">
    <source>
        <dbReference type="ARBA" id="ARBA00022617"/>
    </source>
</evidence>
<dbReference type="PANTHER" id="PTHR35008">
    <property type="entry name" value="BLL4482 PROTEIN-RELATED"/>
    <property type="match status" value="1"/>
</dbReference>
<evidence type="ECO:0000256" key="3">
    <source>
        <dbReference type="ARBA" id="ARBA00023004"/>
    </source>
</evidence>
<evidence type="ECO:0000259" key="6">
    <source>
        <dbReference type="PROSITE" id="PS51007"/>
    </source>
</evidence>
<dbReference type="EMBL" id="AODQ01000039">
    <property type="protein sequence ID" value="EMR02989.1"/>
    <property type="molecule type" value="Genomic_DNA"/>
</dbReference>
<evidence type="ECO:0000256" key="2">
    <source>
        <dbReference type="ARBA" id="ARBA00022723"/>
    </source>
</evidence>
<protein>
    <submittedName>
        <fullName evidence="7">Alcohol dehydrogenase cytochrome c subunit</fullName>
    </submittedName>
</protein>
<reference evidence="7 8" key="1">
    <citation type="journal article" date="2013" name="Genome Announc.">
        <title>Draft Genome Sequence of Cesiribacter andamanensis Strain AMV16T, Isolated from a Soil Sample from a Mud Volcano in the Andaman Islands, India.</title>
        <authorList>
            <person name="Shivaji S."/>
            <person name="Ara S."/>
            <person name="Begum Z."/>
            <person name="Srinivas T.N."/>
            <person name="Singh A."/>
            <person name="Kumar Pinnaka A."/>
        </authorList>
    </citation>
    <scope>NUCLEOTIDE SEQUENCE [LARGE SCALE GENOMIC DNA]</scope>
    <source>
        <strain evidence="7 8">AMV16</strain>
    </source>
</reference>
<comment type="caution">
    <text evidence="7">The sequence shown here is derived from an EMBL/GenBank/DDBJ whole genome shotgun (WGS) entry which is preliminary data.</text>
</comment>
<dbReference type="Pfam" id="PF00034">
    <property type="entry name" value="Cytochrom_C"/>
    <property type="match status" value="1"/>
</dbReference>
<keyword evidence="5" id="KW-0472">Membrane</keyword>
<dbReference type="AlphaFoldDB" id="M7NX05"/>
<dbReference type="SUPFAM" id="SSF46626">
    <property type="entry name" value="Cytochrome c"/>
    <property type="match status" value="2"/>
</dbReference>